<keyword evidence="2" id="KW-0560">Oxidoreductase</keyword>
<evidence type="ECO:0000313" key="5">
    <source>
        <dbReference type="EMBL" id="UQX12258.1"/>
    </source>
</evidence>
<gene>
    <name evidence="5" type="ORF">M5I08_08250</name>
</gene>
<dbReference type="InterPro" id="IPR057313">
    <property type="entry name" value="Maqu_2507-like"/>
</dbReference>
<dbReference type="InterPro" id="IPR002347">
    <property type="entry name" value="SDR_fam"/>
</dbReference>
<proteinExistence type="inferred from homology"/>
<dbReference type="SMART" id="SM00822">
    <property type="entry name" value="PKS_KR"/>
    <property type="match status" value="1"/>
</dbReference>
<name>A0ABY4QR81_9MYCO</name>
<evidence type="ECO:0000256" key="3">
    <source>
        <dbReference type="SAM" id="MobiDB-lite"/>
    </source>
</evidence>
<evidence type="ECO:0000256" key="2">
    <source>
        <dbReference type="ARBA" id="ARBA00023002"/>
    </source>
</evidence>
<dbReference type="InterPro" id="IPR057326">
    <property type="entry name" value="KR_dom"/>
</dbReference>
<dbReference type="Pfam" id="PF00106">
    <property type="entry name" value="adh_short"/>
    <property type="match status" value="1"/>
</dbReference>
<accession>A0ABY4QR81</accession>
<dbReference type="RefSeq" id="WP_219067500.1">
    <property type="nucleotide sequence ID" value="NZ_CAJUXY010000020.1"/>
</dbReference>
<evidence type="ECO:0000259" key="4">
    <source>
        <dbReference type="SMART" id="SM00822"/>
    </source>
</evidence>
<feature type="compositionally biased region" description="Basic residues" evidence="3">
    <location>
        <begin position="637"/>
        <end position="646"/>
    </location>
</feature>
<keyword evidence="6" id="KW-1185">Reference proteome</keyword>
<dbReference type="NCBIfam" id="NF005539">
    <property type="entry name" value="PRK07201.1"/>
    <property type="match status" value="1"/>
</dbReference>
<evidence type="ECO:0000313" key="6">
    <source>
        <dbReference type="Proteomes" id="UP001056610"/>
    </source>
</evidence>
<feature type="domain" description="Ketoreductase" evidence="4">
    <location>
        <begin position="367"/>
        <end position="551"/>
    </location>
</feature>
<dbReference type="PANTHER" id="PTHR44196">
    <property type="entry name" value="DEHYDROGENASE/REDUCTASE SDR FAMILY MEMBER 7B"/>
    <property type="match status" value="1"/>
</dbReference>
<sequence length="670" mass="73247">MRYVVTGGTGFIGRRLVSRLLDERPDAEVWVMVRRPSLGRFERLAEQWGERAKPLVGDLAEPDLALTEAAIAELGSVEHVVHCAAIYDITAPEPEQRIANVEGTRAVIELARRLDATLHHVSSIAVAGDFRGEYTESDFDVGQSLPTPYHQTKFEAELLVREATGLRHRIYRPAVVVGDSRTGEMDKIDGPYYFFGVLAKLAVLPKFTPIMLPDTGRTNIVPVDYVADALVALMHADGRDGQTFHLTAPKTIGLQGIYRGVAAAAGLPPLRGSLPRSLTAPVTKARGRAKVWRNMAATQLGIPAEVLDVVDLAPRFISDNTRNALRGTGVDVPEFASYAPRLWRYWAEHLDPDRARRDDPAGALVGRHVIITGASSGIGRAAAIAVAQRGATVFALARNGEALDDLVADIRANGGQAYAFTCDVTDSASVEHTVKDILGRFDHVDYLVNNAGRSIRRSVVNATDRFHDYERMMAVNYFGAVRMVLALLPHWRERKFGHVVNVSSAGVQARSPKYSSYLPTKAALDAFSEVVATETLSDHITFTNIHMPLVATPMIKPSRRLNPVPPITAEHAAAMVVRGLIDKPARIDTPLGTLSEAGNYFAPKLSRRILHQLYLGYPDSAAAQGATPPETVEARPSSRRRPKRPARALARVRVPRSVKQAVRLVPGVHW</sequence>
<dbReference type="InterPro" id="IPR013120">
    <property type="entry name" value="FAR_NAD-bd"/>
</dbReference>
<dbReference type="EMBL" id="CP097320">
    <property type="protein sequence ID" value="UQX12258.1"/>
    <property type="molecule type" value="Genomic_DNA"/>
</dbReference>
<evidence type="ECO:0000256" key="1">
    <source>
        <dbReference type="ARBA" id="ARBA00006484"/>
    </source>
</evidence>
<dbReference type="CDD" id="cd05233">
    <property type="entry name" value="SDR_c"/>
    <property type="match status" value="1"/>
</dbReference>
<protein>
    <submittedName>
        <fullName evidence="5">SDR family oxidoreductase</fullName>
    </submittedName>
</protein>
<feature type="region of interest" description="Disordered" evidence="3">
    <location>
        <begin position="621"/>
        <end position="647"/>
    </location>
</feature>
<dbReference type="Pfam" id="PF07993">
    <property type="entry name" value="NAD_binding_4"/>
    <property type="match status" value="1"/>
</dbReference>
<comment type="similarity">
    <text evidence="1">Belongs to the short-chain dehydrogenases/reductases (SDR) family.</text>
</comment>
<dbReference type="PANTHER" id="PTHR44196:SF1">
    <property type="entry name" value="DEHYDROGENASE_REDUCTASE SDR FAMILY MEMBER 7B"/>
    <property type="match status" value="1"/>
</dbReference>
<organism evidence="5 6">
    <name type="scientific">Candidatus Mycobacterium methanotrophicum</name>
    <dbReference type="NCBI Taxonomy" id="2943498"/>
    <lineage>
        <taxon>Bacteria</taxon>
        <taxon>Bacillati</taxon>
        <taxon>Actinomycetota</taxon>
        <taxon>Actinomycetes</taxon>
        <taxon>Mycobacteriales</taxon>
        <taxon>Mycobacteriaceae</taxon>
        <taxon>Mycobacterium</taxon>
    </lineage>
</organism>
<dbReference type="Proteomes" id="UP001056610">
    <property type="component" value="Chromosome"/>
</dbReference>
<dbReference type="CDD" id="cd05263">
    <property type="entry name" value="MupV_like_SDR_e"/>
    <property type="match status" value="1"/>
</dbReference>
<reference evidence="5" key="1">
    <citation type="submission" date="2022-05" db="EMBL/GenBank/DDBJ databases">
        <title>A methanotrophic Mycobacterium dominates a cave microbial ecosystem.</title>
        <authorList>
            <person name="Van Spanning R.J.M."/>
            <person name="Guan Q."/>
            <person name="Melkonian C."/>
            <person name="Gallant J."/>
            <person name="Polerecky L."/>
            <person name="Flot J.-F."/>
            <person name="Brandt B.W."/>
            <person name="Braster M."/>
            <person name="Iturbe Espinoza P."/>
            <person name="Aerts J."/>
            <person name="Meima-Franke M."/>
            <person name="Piersma S.R."/>
            <person name="Bunduc C."/>
            <person name="Ummels R."/>
            <person name="Pain A."/>
            <person name="Fleming E.J."/>
            <person name="van der Wel N."/>
            <person name="Gherman V.D."/>
            <person name="Sarbu S.M."/>
            <person name="Bodelier P.L.E."/>
            <person name="Bitter W."/>
        </authorList>
    </citation>
    <scope>NUCLEOTIDE SEQUENCE</scope>
    <source>
        <strain evidence="5">Sulfur Cave</strain>
    </source>
</reference>